<gene>
    <name evidence="2" type="ORF">FZ942_30230</name>
</gene>
<feature type="region of interest" description="Disordered" evidence="1">
    <location>
        <begin position="1"/>
        <end position="79"/>
    </location>
</feature>
<name>A0A5A9GBR4_AZOLI</name>
<comment type="caution">
    <text evidence="2">The sequence shown here is derived from an EMBL/GenBank/DDBJ whole genome shotgun (WGS) entry which is preliminary data.</text>
</comment>
<dbReference type="AlphaFoldDB" id="A0A5A9GBR4"/>
<evidence type="ECO:0000313" key="2">
    <source>
        <dbReference type="EMBL" id="KAA0591920.1"/>
    </source>
</evidence>
<proteinExistence type="predicted"/>
<reference evidence="2 3" key="1">
    <citation type="submission" date="2019-08" db="EMBL/GenBank/DDBJ databases">
        <authorList>
            <person name="Grouzdev D."/>
            <person name="Tikhonova E."/>
            <person name="Kravchenko I."/>
        </authorList>
    </citation>
    <scope>NUCLEOTIDE SEQUENCE [LARGE SCALE GENOMIC DNA]</scope>
    <source>
        <strain evidence="2 3">59b</strain>
    </source>
</reference>
<dbReference type="EMBL" id="VTTN01000019">
    <property type="protein sequence ID" value="KAA0591920.1"/>
    <property type="molecule type" value="Genomic_DNA"/>
</dbReference>
<protein>
    <submittedName>
        <fullName evidence="2">Uncharacterized protein</fullName>
    </submittedName>
</protein>
<accession>A0A5A9GBR4</accession>
<sequence>MFRLSRVSPSPPAHAQTSFALTRQADPWSAESGERGGARGTHGVTFFRECGVVPTMETHAMHPPHPNPLPRGERGSSGK</sequence>
<dbReference type="Proteomes" id="UP000324927">
    <property type="component" value="Unassembled WGS sequence"/>
</dbReference>
<organism evidence="2 3">
    <name type="scientific">Azospirillum lipoferum</name>
    <dbReference type="NCBI Taxonomy" id="193"/>
    <lineage>
        <taxon>Bacteria</taxon>
        <taxon>Pseudomonadati</taxon>
        <taxon>Pseudomonadota</taxon>
        <taxon>Alphaproteobacteria</taxon>
        <taxon>Rhodospirillales</taxon>
        <taxon>Azospirillaceae</taxon>
        <taxon>Azospirillum</taxon>
    </lineage>
</organism>
<evidence type="ECO:0000313" key="3">
    <source>
        <dbReference type="Proteomes" id="UP000324927"/>
    </source>
</evidence>
<evidence type="ECO:0000256" key="1">
    <source>
        <dbReference type="SAM" id="MobiDB-lite"/>
    </source>
</evidence>
<keyword evidence="3" id="KW-1185">Reference proteome</keyword>